<protein>
    <submittedName>
        <fullName evidence="1">Uncharacterized protein</fullName>
    </submittedName>
</protein>
<reference evidence="1" key="1">
    <citation type="submission" date="2024-12" db="EMBL/GenBank/DDBJ databases">
        <authorList>
            <person name="Wu N."/>
        </authorList>
    </citation>
    <scope>NUCLEOTIDE SEQUENCE</scope>
    <source>
        <strain evidence="1">P15</strain>
    </source>
</reference>
<evidence type="ECO:0000313" key="2">
    <source>
        <dbReference type="Proteomes" id="UP001631969"/>
    </source>
</evidence>
<evidence type="ECO:0000313" key="1">
    <source>
        <dbReference type="EMBL" id="MFM9328063.1"/>
    </source>
</evidence>
<accession>A0ACC7NTP7</accession>
<dbReference type="Proteomes" id="UP001631969">
    <property type="component" value="Unassembled WGS sequence"/>
</dbReference>
<sequence>MADGRKRTGGEPAFDTDQAWKRFEQLAAGTDEQLKRKYGPGEDRLAEFEKRAAQIDEKLKRKYGDNGLLSLEAEAQARWEKLQNQYETEGATDMKKTEAWRVEAVQSATAAETAKVPSVQQAYRGNSSWRAEKPARRRLRRWAAGAAAAVVAVSLFATPLGDRALAAMMQTFRVQHMVGVGISADDLTAISNLLERGSPEGDQSFNLAQFGSLTQSGGGASRTVSWKEANERLGGSLIRLEKAGDPEYQPESSLTFTLNVQAVNRMLARLGSPTLLPTQADGKAIMLHVPDGIASEGILSGKPVRLLQFGKPVLTVEGGIDPATVREAILGLPVLPDSLRTKLAAIGDWQTTLPVPAYEGVTTTMKLGGHDALLVADGNTRYVFWLEGDRMGLLSGTAQDFPTEAAFRKAAEELVRP</sequence>
<name>A0ACC7NTP7_9BACL</name>
<keyword evidence="2" id="KW-1185">Reference proteome</keyword>
<comment type="caution">
    <text evidence="1">The sequence shown here is derived from an EMBL/GenBank/DDBJ whole genome shotgun (WGS) entry which is preliminary data.</text>
</comment>
<dbReference type="EMBL" id="JBJURJ010000004">
    <property type="protein sequence ID" value="MFM9328063.1"/>
    <property type="molecule type" value="Genomic_DNA"/>
</dbReference>
<organism evidence="1 2">
    <name type="scientific">Paenibacillus mesotrionivorans</name>
    <dbReference type="NCBI Taxonomy" id="3160968"/>
    <lineage>
        <taxon>Bacteria</taxon>
        <taxon>Bacillati</taxon>
        <taxon>Bacillota</taxon>
        <taxon>Bacilli</taxon>
        <taxon>Bacillales</taxon>
        <taxon>Paenibacillaceae</taxon>
        <taxon>Paenibacillus</taxon>
    </lineage>
</organism>
<gene>
    <name evidence="1" type="ORF">ACI1P1_07190</name>
</gene>
<proteinExistence type="predicted"/>